<dbReference type="EMBL" id="JAMZEJ010000003">
    <property type="protein sequence ID" value="MCQ8240106.1"/>
    <property type="molecule type" value="Genomic_DNA"/>
</dbReference>
<organism evidence="2 3">
    <name type="scientific">Rhizosaccharibacter radicis</name>
    <dbReference type="NCBI Taxonomy" id="2782605"/>
    <lineage>
        <taxon>Bacteria</taxon>
        <taxon>Pseudomonadati</taxon>
        <taxon>Pseudomonadota</taxon>
        <taxon>Alphaproteobacteria</taxon>
        <taxon>Acetobacterales</taxon>
        <taxon>Acetobacteraceae</taxon>
        <taxon>Rhizosaccharibacter</taxon>
    </lineage>
</organism>
<dbReference type="Pfam" id="PF10696">
    <property type="entry name" value="DUF2501"/>
    <property type="match status" value="1"/>
</dbReference>
<dbReference type="RefSeq" id="WP_422918857.1">
    <property type="nucleotide sequence ID" value="NZ_JAMZEJ010000003.1"/>
</dbReference>
<keyword evidence="3" id="KW-1185">Reference proteome</keyword>
<evidence type="ECO:0000313" key="2">
    <source>
        <dbReference type="EMBL" id="MCQ8240106.1"/>
    </source>
</evidence>
<proteinExistence type="predicted"/>
<accession>A0ABT1VUT9</accession>
<sequence length="152" mass="15428">MNRPKLVLGALASLPLLAAPAVAQEGTGLYSSQRVATPLGGNTGINANTTLGGLAQRFMPGMPNLNGASGSNLAGVLSYCLQNNEVQNGAASAALGAATQNGTASSNQSAFQLGQQGQLQTGNGNTLSVAGLKDQVRQRVCQMVMSRVQAMR</sequence>
<dbReference type="Proteomes" id="UP001524547">
    <property type="component" value="Unassembled WGS sequence"/>
</dbReference>
<reference evidence="2 3" key="1">
    <citation type="submission" date="2022-06" db="EMBL/GenBank/DDBJ databases">
        <title>Rhizosaccharibacter gen. nov. sp. nov. KSS12, endophytic bacteria isolated from sugarcane.</title>
        <authorList>
            <person name="Pitiwittayakul N."/>
        </authorList>
    </citation>
    <scope>NUCLEOTIDE SEQUENCE [LARGE SCALE GENOMIC DNA]</scope>
    <source>
        <strain evidence="2 3">KSS12</strain>
    </source>
</reference>
<gene>
    <name evidence="2" type="ORF">NFI88_04535</name>
</gene>
<evidence type="ECO:0000256" key="1">
    <source>
        <dbReference type="SAM" id="SignalP"/>
    </source>
</evidence>
<comment type="caution">
    <text evidence="2">The sequence shown here is derived from an EMBL/GenBank/DDBJ whole genome shotgun (WGS) entry which is preliminary data.</text>
</comment>
<keyword evidence="1" id="KW-0732">Signal</keyword>
<dbReference type="InterPro" id="IPR019637">
    <property type="entry name" value="DUF2501"/>
</dbReference>
<name>A0ABT1VUT9_9PROT</name>
<evidence type="ECO:0000313" key="3">
    <source>
        <dbReference type="Proteomes" id="UP001524547"/>
    </source>
</evidence>
<feature type="chain" id="PRO_5047450742" evidence="1">
    <location>
        <begin position="24"/>
        <end position="152"/>
    </location>
</feature>
<protein>
    <submittedName>
        <fullName evidence="2">DUF2501 domain-containing protein</fullName>
    </submittedName>
</protein>
<feature type="signal peptide" evidence="1">
    <location>
        <begin position="1"/>
        <end position="23"/>
    </location>
</feature>